<sequence length="282" mass="30787">MTLSDYLRDWRPGIVTSEDVISPGPAAALAAVLDAPPSGEPLPLPWQWLYFLEWPAQARLGIDGHPAEGHFLPPIPHRRRMFAGGRMRARRGLEMGRPAVRTAELTAVTPKEGRSGEMLFVTVRYEYRQGGELRLVDEQDLVYRSDPPSQGAAAAAAAPSSSAAVAGADDNAGWRLSVTATPPLLFRFSALTANAHRIHYDLPYCTDVEHYPGLVVHGPLLAVLMAELPRRYAPGRRVTGLTYRLRRPVFAGEPIVITGSPESGQLTVQDADGRLRAEAHFT</sequence>
<dbReference type="InterPro" id="IPR052741">
    <property type="entry name" value="Mitochondrial_HTD2"/>
</dbReference>
<dbReference type="PANTHER" id="PTHR28152:SF1">
    <property type="entry name" value="HYDROXYACYL-THIOESTER DEHYDRATASE TYPE 2, MITOCHONDRIAL"/>
    <property type="match status" value="1"/>
</dbReference>
<evidence type="ECO:0000313" key="2">
    <source>
        <dbReference type="Proteomes" id="UP001597097"/>
    </source>
</evidence>
<dbReference type="RefSeq" id="WP_219534504.1">
    <property type="nucleotide sequence ID" value="NZ_JAHKRM010000022.1"/>
</dbReference>
<protein>
    <recommendedName>
        <fullName evidence="3">N-terminal of MaoC-like dehydratase domain-containing protein</fullName>
    </recommendedName>
</protein>
<dbReference type="PANTHER" id="PTHR28152">
    <property type="entry name" value="HYDROXYACYL-THIOESTER DEHYDRATASE TYPE 2, MITOCHONDRIAL"/>
    <property type="match status" value="1"/>
</dbReference>
<evidence type="ECO:0008006" key="3">
    <source>
        <dbReference type="Google" id="ProtNLM"/>
    </source>
</evidence>
<dbReference type="Proteomes" id="UP001597097">
    <property type="component" value="Unassembled WGS sequence"/>
</dbReference>
<gene>
    <name evidence="1" type="ORF">ACFSJ0_31575</name>
</gene>
<accession>A0ABW4GFT4</accession>
<proteinExistence type="predicted"/>
<dbReference type="EMBL" id="JBHUCM010000029">
    <property type="protein sequence ID" value="MFD1541628.1"/>
    <property type="molecule type" value="Genomic_DNA"/>
</dbReference>
<comment type="caution">
    <text evidence="1">The sequence shown here is derived from an EMBL/GenBank/DDBJ whole genome shotgun (WGS) entry which is preliminary data.</text>
</comment>
<organism evidence="1 2">
    <name type="scientific">Nonomuraea guangzhouensis</name>
    <dbReference type="NCBI Taxonomy" id="1291555"/>
    <lineage>
        <taxon>Bacteria</taxon>
        <taxon>Bacillati</taxon>
        <taxon>Actinomycetota</taxon>
        <taxon>Actinomycetes</taxon>
        <taxon>Streptosporangiales</taxon>
        <taxon>Streptosporangiaceae</taxon>
        <taxon>Nonomuraea</taxon>
    </lineage>
</organism>
<reference evidence="2" key="1">
    <citation type="journal article" date="2019" name="Int. J. Syst. Evol. Microbiol.">
        <title>The Global Catalogue of Microorganisms (GCM) 10K type strain sequencing project: providing services to taxonomists for standard genome sequencing and annotation.</title>
        <authorList>
            <consortium name="The Broad Institute Genomics Platform"/>
            <consortium name="The Broad Institute Genome Sequencing Center for Infectious Disease"/>
            <person name="Wu L."/>
            <person name="Ma J."/>
        </authorList>
    </citation>
    <scope>NUCLEOTIDE SEQUENCE [LARGE SCALE GENOMIC DNA]</scope>
    <source>
        <strain evidence="2">CGMCC 1.15399</strain>
    </source>
</reference>
<evidence type="ECO:0000313" key="1">
    <source>
        <dbReference type="EMBL" id="MFD1541628.1"/>
    </source>
</evidence>
<keyword evidence="2" id="KW-1185">Reference proteome</keyword>
<name>A0ABW4GFT4_9ACTN</name>